<dbReference type="InterPro" id="IPR006059">
    <property type="entry name" value="SBP"/>
</dbReference>
<evidence type="ECO:0000256" key="2">
    <source>
        <dbReference type="ARBA" id="ARBA00022448"/>
    </source>
</evidence>
<accession>A0A5J5IRX3</accession>
<proteinExistence type="inferred from homology"/>
<sequence>MDSRRPRHLTGTGHSHSNEGVRMATRNTALITRTALGTVTVLALAFLAGCSTAPEVAESTLTWDAEAGAYEIEPDVASGEAPLKVWVEYPEYGDALVEAFTAEYPDVRIELTTVSKVDAVAKMELDGEAGTGADVYFTNFTDLSGAIDSGVAAPLGEYDTEITERVGETFAGVVSRDGDLYGVPVSTESIALFYNKTLLQQLTGTSEPAQTWEQIRELASTYNDPRANRWTIRWLSGQLYYAYPVLTSLGWHLTGDAADPGLGEPALTAGLEYYGALRDLWQVNSADATWDSIEMEFAKGQTPYVVTGPWAIGDFTTAGEDAGFEFGVTTLPAVDGGEEPATLAGLGVAAVSGYSEHPGAARVFAAFLASDEAAAALYATTGGIPALTSENAAGIPGLADDQHAGGILAQAERSDLIADVGDELWTVGNTLVASVWDGVLEAPTAQQQAVAGYADLTGLGE</sequence>
<protein>
    <submittedName>
        <fullName evidence="4">Extracellular solute-binding protein</fullName>
    </submittedName>
</protein>
<dbReference type="SUPFAM" id="SSF53850">
    <property type="entry name" value="Periplasmic binding protein-like II"/>
    <property type="match status" value="1"/>
</dbReference>
<comment type="caution">
    <text evidence="4">The sequence shown here is derived from an EMBL/GenBank/DDBJ whole genome shotgun (WGS) entry which is preliminary data.</text>
</comment>
<keyword evidence="2" id="KW-0813">Transport</keyword>
<dbReference type="Proteomes" id="UP000327039">
    <property type="component" value="Unassembled WGS sequence"/>
</dbReference>
<evidence type="ECO:0000256" key="3">
    <source>
        <dbReference type="ARBA" id="ARBA00022729"/>
    </source>
</evidence>
<dbReference type="PANTHER" id="PTHR30061">
    <property type="entry name" value="MALTOSE-BINDING PERIPLASMIC PROTEIN"/>
    <property type="match status" value="1"/>
</dbReference>
<dbReference type="GO" id="GO:0055052">
    <property type="term" value="C:ATP-binding cassette (ABC) transporter complex, substrate-binding subunit-containing"/>
    <property type="evidence" value="ECO:0007669"/>
    <property type="project" value="TreeGrafter"/>
</dbReference>
<organism evidence="4 5">
    <name type="scientific">Microbacterium radiodurans</name>
    <dbReference type="NCBI Taxonomy" id="661398"/>
    <lineage>
        <taxon>Bacteria</taxon>
        <taxon>Bacillati</taxon>
        <taxon>Actinomycetota</taxon>
        <taxon>Actinomycetes</taxon>
        <taxon>Micrococcales</taxon>
        <taxon>Microbacteriaceae</taxon>
        <taxon>Microbacterium</taxon>
    </lineage>
</organism>
<dbReference type="GO" id="GO:1901982">
    <property type="term" value="F:maltose binding"/>
    <property type="evidence" value="ECO:0007669"/>
    <property type="project" value="TreeGrafter"/>
</dbReference>
<dbReference type="OrthoDB" id="1650177at2"/>
<evidence type="ECO:0000256" key="1">
    <source>
        <dbReference type="ARBA" id="ARBA00008520"/>
    </source>
</evidence>
<comment type="similarity">
    <text evidence="1">Belongs to the bacterial solute-binding protein 1 family.</text>
</comment>
<keyword evidence="3" id="KW-0732">Signal</keyword>
<dbReference type="EMBL" id="VYRZ01000002">
    <property type="protein sequence ID" value="KAA9087215.1"/>
    <property type="molecule type" value="Genomic_DNA"/>
</dbReference>
<name>A0A5J5IRX3_9MICO</name>
<evidence type="ECO:0000313" key="4">
    <source>
        <dbReference type="EMBL" id="KAA9087215.1"/>
    </source>
</evidence>
<dbReference type="Pfam" id="PF13416">
    <property type="entry name" value="SBP_bac_8"/>
    <property type="match status" value="1"/>
</dbReference>
<dbReference type="GO" id="GO:0042956">
    <property type="term" value="P:maltodextrin transmembrane transport"/>
    <property type="evidence" value="ECO:0007669"/>
    <property type="project" value="TreeGrafter"/>
</dbReference>
<dbReference type="AlphaFoldDB" id="A0A5J5IRX3"/>
<evidence type="ECO:0000313" key="5">
    <source>
        <dbReference type="Proteomes" id="UP000327039"/>
    </source>
</evidence>
<gene>
    <name evidence="4" type="ORF">F6B42_09705</name>
</gene>
<reference evidence="5" key="1">
    <citation type="submission" date="2019-09" db="EMBL/GenBank/DDBJ databases">
        <title>Mumia zhuanghuii sp. nov. isolated from the intestinal contents of plateau pika (Ochotona curzoniae) in the Qinghai-Tibet plateau of China.</title>
        <authorList>
            <person name="Tian Z."/>
        </authorList>
    </citation>
    <scope>NUCLEOTIDE SEQUENCE [LARGE SCALE GENOMIC DNA]</scope>
    <source>
        <strain evidence="5">DSM 25564</strain>
    </source>
</reference>
<keyword evidence="5" id="KW-1185">Reference proteome</keyword>
<dbReference type="Gene3D" id="3.40.190.10">
    <property type="entry name" value="Periplasmic binding protein-like II"/>
    <property type="match status" value="2"/>
</dbReference>
<dbReference type="GO" id="GO:0015768">
    <property type="term" value="P:maltose transport"/>
    <property type="evidence" value="ECO:0007669"/>
    <property type="project" value="TreeGrafter"/>
</dbReference>
<dbReference type="PANTHER" id="PTHR30061:SF50">
    <property type="entry name" value="MALTOSE_MALTODEXTRIN-BINDING PERIPLASMIC PROTEIN"/>
    <property type="match status" value="1"/>
</dbReference>